<comment type="caution">
    <text evidence="5">The sequence shown here is derived from an EMBL/GenBank/DDBJ whole genome shotgun (WGS) entry which is preliminary data.</text>
</comment>
<dbReference type="PROSITE" id="PS50949">
    <property type="entry name" value="HTH_GNTR"/>
    <property type="match status" value="1"/>
</dbReference>
<dbReference type="EMBL" id="WUUQ01000002">
    <property type="protein sequence ID" value="MXQ73367.1"/>
    <property type="molecule type" value="Genomic_DNA"/>
</dbReference>
<dbReference type="InterPro" id="IPR036388">
    <property type="entry name" value="WH-like_DNA-bd_sf"/>
</dbReference>
<dbReference type="GO" id="GO:0003700">
    <property type="term" value="F:DNA-binding transcription factor activity"/>
    <property type="evidence" value="ECO:0007669"/>
    <property type="project" value="InterPro"/>
</dbReference>
<dbReference type="PRINTS" id="PR00035">
    <property type="entry name" value="HTHGNTR"/>
</dbReference>
<reference evidence="5 6" key="2">
    <citation type="submission" date="2020-01" db="EMBL/GenBank/DDBJ databases">
        <title>Clostridiaceae sp. nov. isolated from the gut of human by culturomics.</title>
        <authorList>
            <person name="Chang Y."/>
        </authorList>
    </citation>
    <scope>NUCLEOTIDE SEQUENCE [LARGE SCALE GENOMIC DNA]</scope>
    <source>
        <strain evidence="5 6">DONG20-135</strain>
    </source>
</reference>
<protein>
    <submittedName>
        <fullName evidence="5">UTRA domain-containing protein</fullName>
    </submittedName>
</protein>
<keyword evidence="1" id="KW-0805">Transcription regulation</keyword>
<evidence type="ECO:0000313" key="5">
    <source>
        <dbReference type="EMBL" id="MXQ73367.1"/>
    </source>
</evidence>
<proteinExistence type="predicted"/>
<dbReference type="RefSeq" id="WP_160624825.1">
    <property type="nucleotide sequence ID" value="NZ_WUUQ01000002.1"/>
</dbReference>
<keyword evidence="2" id="KW-0238">DNA-binding</keyword>
<organism evidence="5 6">
    <name type="scientific">Copranaerobaculum intestinale</name>
    <dbReference type="NCBI Taxonomy" id="2692629"/>
    <lineage>
        <taxon>Bacteria</taxon>
        <taxon>Bacillati</taxon>
        <taxon>Bacillota</taxon>
        <taxon>Erysipelotrichia</taxon>
        <taxon>Erysipelotrichales</taxon>
        <taxon>Erysipelotrichaceae</taxon>
        <taxon>Copranaerobaculum</taxon>
    </lineage>
</organism>
<dbReference type="GO" id="GO:0003677">
    <property type="term" value="F:DNA binding"/>
    <property type="evidence" value="ECO:0007669"/>
    <property type="project" value="UniProtKB-KW"/>
</dbReference>
<dbReference type="InterPro" id="IPR000524">
    <property type="entry name" value="Tscrpt_reg_HTH_GntR"/>
</dbReference>
<feature type="domain" description="HTH gntR-type" evidence="4">
    <location>
        <begin position="14"/>
        <end position="82"/>
    </location>
</feature>
<dbReference type="Gene3D" id="1.10.10.10">
    <property type="entry name" value="Winged helix-like DNA-binding domain superfamily/Winged helix DNA-binding domain"/>
    <property type="match status" value="1"/>
</dbReference>
<evidence type="ECO:0000313" key="6">
    <source>
        <dbReference type="Proteomes" id="UP000434036"/>
    </source>
</evidence>
<evidence type="ECO:0000256" key="3">
    <source>
        <dbReference type="ARBA" id="ARBA00023163"/>
    </source>
</evidence>
<dbReference type="Gene3D" id="3.40.1410.10">
    <property type="entry name" value="Chorismate lyase-like"/>
    <property type="match status" value="1"/>
</dbReference>
<dbReference type="Proteomes" id="UP000434036">
    <property type="component" value="Unassembled WGS sequence"/>
</dbReference>
<dbReference type="InterPro" id="IPR011663">
    <property type="entry name" value="UTRA"/>
</dbReference>
<dbReference type="GO" id="GO:0045892">
    <property type="term" value="P:negative regulation of DNA-templated transcription"/>
    <property type="evidence" value="ECO:0007669"/>
    <property type="project" value="TreeGrafter"/>
</dbReference>
<dbReference type="InterPro" id="IPR036390">
    <property type="entry name" value="WH_DNA-bd_sf"/>
</dbReference>
<dbReference type="AlphaFoldDB" id="A0A6N8UCK8"/>
<evidence type="ECO:0000256" key="2">
    <source>
        <dbReference type="ARBA" id="ARBA00023125"/>
    </source>
</evidence>
<dbReference type="SUPFAM" id="SSF46785">
    <property type="entry name" value="Winged helix' DNA-binding domain"/>
    <property type="match status" value="1"/>
</dbReference>
<sequence>MDLSFINISKYSKVPLHEQLRESIVKAIHNGTLKADDKLPTEDELCKAFDISRIVVRQSYNDLLKDGLIDRGRGRGSFVKKMDDSGLFMHHILSFREEMSILNRNSHVEVIKAECISYEAPIFDELGLTKSDHCFLLKRVRYADGNPYTYIENYVRIDRFYNLDTYDFTVQSLYDVLQTDYDTKPSLAKRSIGAMKADAEMAGYLGVKKNAAVLIVKSVVYDQYDRLIEISNEYVAGDSHRYDFEVRNN</sequence>
<keyword evidence="3" id="KW-0804">Transcription</keyword>
<dbReference type="CDD" id="cd07377">
    <property type="entry name" value="WHTH_GntR"/>
    <property type="match status" value="1"/>
</dbReference>
<dbReference type="SMART" id="SM00345">
    <property type="entry name" value="HTH_GNTR"/>
    <property type="match status" value="1"/>
</dbReference>
<dbReference type="SUPFAM" id="SSF64288">
    <property type="entry name" value="Chorismate lyase-like"/>
    <property type="match status" value="1"/>
</dbReference>
<dbReference type="PANTHER" id="PTHR44846:SF1">
    <property type="entry name" value="MANNOSYL-D-GLYCERATE TRANSPORT_METABOLISM SYSTEM REPRESSOR MNGR-RELATED"/>
    <property type="match status" value="1"/>
</dbReference>
<gene>
    <name evidence="5" type="ORF">GSF08_05415</name>
</gene>
<evidence type="ECO:0000259" key="4">
    <source>
        <dbReference type="PROSITE" id="PS50949"/>
    </source>
</evidence>
<dbReference type="PANTHER" id="PTHR44846">
    <property type="entry name" value="MANNOSYL-D-GLYCERATE TRANSPORT/METABOLISM SYSTEM REPRESSOR MNGR-RELATED"/>
    <property type="match status" value="1"/>
</dbReference>
<dbReference type="InterPro" id="IPR028978">
    <property type="entry name" value="Chorismate_lyase_/UTRA_dom_sf"/>
</dbReference>
<reference evidence="5 6" key="1">
    <citation type="submission" date="2019-12" db="EMBL/GenBank/DDBJ databases">
        <authorList>
            <person name="Yang R."/>
        </authorList>
    </citation>
    <scope>NUCLEOTIDE SEQUENCE [LARGE SCALE GENOMIC DNA]</scope>
    <source>
        <strain evidence="5 6">DONG20-135</strain>
    </source>
</reference>
<dbReference type="Pfam" id="PF00392">
    <property type="entry name" value="GntR"/>
    <property type="match status" value="1"/>
</dbReference>
<dbReference type="SMART" id="SM00866">
    <property type="entry name" value="UTRA"/>
    <property type="match status" value="1"/>
</dbReference>
<name>A0A6N8UCK8_9FIRM</name>
<evidence type="ECO:0000256" key="1">
    <source>
        <dbReference type="ARBA" id="ARBA00023015"/>
    </source>
</evidence>
<dbReference type="Pfam" id="PF07702">
    <property type="entry name" value="UTRA"/>
    <property type="match status" value="1"/>
</dbReference>
<accession>A0A6N8UCK8</accession>
<dbReference type="InterPro" id="IPR050679">
    <property type="entry name" value="Bact_HTH_transcr_reg"/>
</dbReference>
<keyword evidence="6" id="KW-1185">Reference proteome</keyword>